<dbReference type="PANTHER" id="PTHR40626:SF3">
    <property type="entry name" value="TRANSCRIPTION FACTOR WITH C2H2 AND ZN(2)-CYS(6) DNA BINDING DOMAIN (EUROFUNG)-RELATED"/>
    <property type="match status" value="1"/>
</dbReference>
<dbReference type="GO" id="GO:0000785">
    <property type="term" value="C:chromatin"/>
    <property type="evidence" value="ECO:0007669"/>
    <property type="project" value="TreeGrafter"/>
</dbReference>
<dbReference type="Proteomes" id="UP000191500">
    <property type="component" value="Unassembled WGS sequence"/>
</dbReference>
<dbReference type="InterPro" id="IPR013087">
    <property type="entry name" value="Znf_C2H2_type"/>
</dbReference>
<reference evidence="14" key="1">
    <citation type="journal article" date="2017" name="Nat. Microbiol.">
        <title>Global analysis of biosynthetic gene clusters reveals vast potential of secondary metabolite production in Penicillium species.</title>
        <authorList>
            <person name="Nielsen J.C."/>
            <person name="Grijseels S."/>
            <person name="Prigent S."/>
            <person name="Ji B."/>
            <person name="Dainat J."/>
            <person name="Nielsen K.F."/>
            <person name="Frisvad J.C."/>
            <person name="Workman M."/>
            <person name="Nielsen J."/>
        </authorList>
    </citation>
    <scope>NUCLEOTIDE SEQUENCE [LARGE SCALE GENOMIC DNA]</scope>
    <source>
        <strain evidence="14">IBT 31321</strain>
    </source>
</reference>
<evidence type="ECO:0000256" key="7">
    <source>
        <dbReference type="ARBA" id="ARBA00023125"/>
    </source>
</evidence>
<evidence type="ECO:0000256" key="5">
    <source>
        <dbReference type="ARBA" id="ARBA00022833"/>
    </source>
</evidence>
<evidence type="ECO:0000256" key="4">
    <source>
        <dbReference type="ARBA" id="ARBA00022771"/>
    </source>
</evidence>
<name>A0A1V6UF76_9EURO</name>
<keyword evidence="7" id="KW-0238">DNA-binding</keyword>
<dbReference type="GO" id="GO:0000978">
    <property type="term" value="F:RNA polymerase II cis-regulatory region sequence-specific DNA binding"/>
    <property type="evidence" value="ECO:0007669"/>
    <property type="project" value="InterPro"/>
</dbReference>
<evidence type="ECO:0000256" key="1">
    <source>
        <dbReference type="ARBA" id="ARBA00004123"/>
    </source>
</evidence>
<evidence type="ECO:0000256" key="3">
    <source>
        <dbReference type="ARBA" id="ARBA00022737"/>
    </source>
</evidence>
<feature type="domain" description="C2H2-type" evidence="12">
    <location>
        <begin position="40"/>
        <end position="67"/>
    </location>
</feature>
<evidence type="ECO:0000313" key="14">
    <source>
        <dbReference type="Proteomes" id="UP000191500"/>
    </source>
</evidence>
<dbReference type="SUPFAM" id="SSF57667">
    <property type="entry name" value="beta-beta-alpha zinc fingers"/>
    <property type="match status" value="1"/>
</dbReference>
<dbReference type="Pfam" id="PF04082">
    <property type="entry name" value="Fungal_trans"/>
    <property type="match status" value="1"/>
</dbReference>
<dbReference type="GO" id="GO:0006351">
    <property type="term" value="P:DNA-templated transcription"/>
    <property type="evidence" value="ECO:0007669"/>
    <property type="project" value="InterPro"/>
</dbReference>
<comment type="subcellular location">
    <subcellularLocation>
        <location evidence="1">Nucleus</location>
    </subcellularLocation>
</comment>
<dbReference type="GO" id="GO:0000981">
    <property type="term" value="F:DNA-binding transcription factor activity, RNA polymerase II-specific"/>
    <property type="evidence" value="ECO:0007669"/>
    <property type="project" value="InterPro"/>
</dbReference>
<evidence type="ECO:0008006" key="15">
    <source>
        <dbReference type="Google" id="ProtNLM"/>
    </source>
</evidence>
<dbReference type="GO" id="GO:0008270">
    <property type="term" value="F:zinc ion binding"/>
    <property type="evidence" value="ECO:0007669"/>
    <property type="project" value="UniProtKB-KW"/>
</dbReference>
<evidence type="ECO:0000256" key="2">
    <source>
        <dbReference type="ARBA" id="ARBA00022723"/>
    </source>
</evidence>
<keyword evidence="3" id="KW-0677">Repeat</keyword>
<evidence type="ECO:0000256" key="8">
    <source>
        <dbReference type="ARBA" id="ARBA00023163"/>
    </source>
</evidence>
<evidence type="ECO:0000256" key="10">
    <source>
        <dbReference type="PROSITE-ProRule" id="PRU00042"/>
    </source>
</evidence>
<evidence type="ECO:0000313" key="13">
    <source>
        <dbReference type="EMBL" id="OQE37098.1"/>
    </source>
</evidence>
<keyword evidence="4 10" id="KW-0863">Zinc-finger</keyword>
<keyword evidence="14" id="KW-1185">Reference proteome</keyword>
<evidence type="ECO:0000256" key="9">
    <source>
        <dbReference type="ARBA" id="ARBA00023242"/>
    </source>
</evidence>
<organism evidence="13 14">
    <name type="scientific">Penicillium coprophilum</name>
    <dbReference type="NCBI Taxonomy" id="36646"/>
    <lineage>
        <taxon>Eukaryota</taxon>
        <taxon>Fungi</taxon>
        <taxon>Dikarya</taxon>
        <taxon>Ascomycota</taxon>
        <taxon>Pezizomycotina</taxon>
        <taxon>Eurotiomycetes</taxon>
        <taxon>Eurotiomycetidae</taxon>
        <taxon>Eurotiales</taxon>
        <taxon>Aspergillaceae</taxon>
        <taxon>Penicillium</taxon>
    </lineage>
</organism>
<dbReference type="AlphaFoldDB" id="A0A1V6UF76"/>
<dbReference type="SUPFAM" id="SSF57701">
    <property type="entry name" value="Zn2/Cys6 DNA-binding domain"/>
    <property type="match status" value="1"/>
</dbReference>
<evidence type="ECO:0000259" key="11">
    <source>
        <dbReference type="PROSITE" id="PS50048"/>
    </source>
</evidence>
<comment type="caution">
    <text evidence="13">The sequence shown here is derived from an EMBL/GenBank/DDBJ whole genome shotgun (WGS) entry which is preliminary data.</text>
</comment>
<accession>A0A1V6UF76</accession>
<keyword evidence="5" id="KW-0862">Zinc</keyword>
<dbReference type="PROSITE" id="PS00028">
    <property type="entry name" value="ZINC_FINGER_C2H2_1"/>
    <property type="match status" value="1"/>
</dbReference>
<proteinExistence type="predicted"/>
<sequence length="719" mass="82250">MSYPSIEIPPKYECTLCLKRYKRREHLFRHISSHTSQRPYQCKSCDGAFQRADVLKRHLRTCDGGTSRANTRRRACDRCVRQKKACSSHQPCHSCAKRGALCCYSTDAGPSSQQNQNSFTNDTLKAQGLNPQFTDPPPSASNTMMPWGFTMENLQNLGTSPIDTFFDPAYVQNNSPIWPEFLALASESPAVVEMPASSDSPRKSLHFLDKFTSHTGLVSSFDCGTHEQREQIAASLDQQSLSQRKQRASSLATFGMDIPSPLTWDNISDTSSASNLPLDWLDDPLSLKTHEILLLIEEVVTIKPRNSSVTLDWSSALKNACVRFFSPSNIRIFLGFYWAIWHPNVNFVHRPTFDMLAAKPTLLAAMALMGACVSPDMPDNEDARVWFNCVEEMVFIDDDFNSDLTYQSSDKMAMQRRKLQAVQAAYIVCLYQNWEGTDASKSRIRRYRFATMVSTARDIGITAARHLNYSEQGRHEFEWKEYAAREELIRLFTWIFLLDSAFVIFNNLPPRMVIKEMRMHMATPEACFQATTADQCHHQLQLFLPSRSLYWTISFRGSFESLCKDDLSANIRHLLATLGPLDLFTLTSAIHSQIFQFRSAVGSFQLRAPIQNALRNWRDIWHLFSTTSPQGIMPHMTIEDPHIQPEELWRRMGFFRYAPEYWLLAHLMADRLAVLGTSKPENELEPLDEGPLDPILNRYDQTSMRQINDLIMGFQTFQI</sequence>
<keyword evidence="8" id="KW-0804">Transcription</keyword>
<dbReference type="GO" id="GO:0005634">
    <property type="term" value="C:nucleus"/>
    <property type="evidence" value="ECO:0007669"/>
    <property type="project" value="UniProtKB-SubCell"/>
</dbReference>
<dbReference type="InterPro" id="IPR007219">
    <property type="entry name" value="XnlR_reg_dom"/>
</dbReference>
<protein>
    <recommendedName>
        <fullName evidence="15">C2H2-type domain-containing protein</fullName>
    </recommendedName>
</protein>
<dbReference type="InterPro" id="IPR036236">
    <property type="entry name" value="Znf_C2H2_sf"/>
</dbReference>
<feature type="domain" description="Zn(2)-C6 fungal-type" evidence="11">
    <location>
        <begin position="75"/>
        <end position="104"/>
    </location>
</feature>
<gene>
    <name evidence="13" type="ORF">PENCOP_c010G03862</name>
</gene>
<keyword evidence="6" id="KW-0805">Transcription regulation</keyword>
<keyword evidence="9" id="KW-0539">Nucleus</keyword>
<feature type="domain" description="C2H2-type" evidence="12">
    <location>
        <begin position="12"/>
        <end position="39"/>
    </location>
</feature>
<dbReference type="STRING" id="36646.A0A1V6UF76"/>
<dbReference type="InterPro" id="IPR051059">
    <property type="entry name" value="VerF-like"/>
</dbReference>
<dbReference type="Gene3D" id="3.30.160.60">
    <property type="entry name" value="Classic Zinc Finger"/>
    <property type="match status" value="1"/>
</dbReference>
<dbReference type="CDD" id="cd00067">
    <property type="entry name" value="GAL4"/>
    <property type="match status" value="1"/>
</dbReference>
<dbReference type="SMART" id="SM00355">
    <property type="entry name" value="ZnF_C2H2"/>
    <property type="match status" value="2"/>
</dbReference>
<dbReference type="PROSITE" id="PS50048">
    <property type="entry name" value="ZN2_CY6_FUNGAL_2"/>
    <property type="match status" value="1"/>
</dbReference>
<dbReference type="CDD" id="cd12148">
    <property type="entry name" value="fungal_TF_MHR"/>
    <property type="match status" value="1"/>
</dbReference>
<evidence type="ECO:0000256" key="6">
    <source>
        <dbReference type="ARBA" id="ARBA00023015"/>
    </source>
</evidence>
<evidence type="ECO:0000259" key="12">
    <source>
        <dbReference type="PROSITE" id="PS50157"/>
    </source>
</evidence>
<dbReference type="EMBL" id="MDDG01000010">
    <property type="protein sequence ID" value="OQE37098.1"/>
    <property type="molecule type" value="Genomic_DNA"/>
</dbReference>
<dbReference type="InterPro" id="IPR036864">
    <property type="entry name" value="Zn2-C6_fun-type_DNA-bd_sf"/>
</dbReference>
<dbReference type="PANTHER" id="PTHR40626">
    <property type="entry name" value="MIP31509P"/>
    <property type="match status" value="1"/>
</dbReference>
<dbReference type="Gene3D" id="4.10.240.10">
    <property type="entry name" value="Zn(2)-C6 fungal-type DNA-binding domain"/>
    <property type="match status" value="1"/>
</dbReference>
<dbReference type="PROSITE" id="PS50157">
    <property type="entry name" value="ZINC_FINGER_C2H2_2"/>
    <property type="match status" value="2"/>
</dbReference>
<keyword evidence="2" id="KW-0479">Metal-binding</keyword>
<dbReference type="InterPro" id="IPR001138">
    <property type="entry name" value="Zn2Cys6_DnaBD"/>
</dbReference>